<evidence type="ECO:0000256" key="1">
    <source>
        <dbReference type="SAM" id="MobiDB-lite"/>
    </source>
</evidence>
<gene>
    <name evidence="2" type="ORF">CLV38_101187</name>
</gene>
<feature type="region of interest" description="Disordered" evidence="1">
    <location>
        <begin position="36"/>
        <end position="57"/>
    </location>
</feature>
<evidence type="ECO:0000313" key="2">
    <source>
        <dbReference type="EMBL" id="PRY84265.1"/>
    </source>
</evidence>
<reference evidence="2 3" key="1">
    <citation type="submission" date="2018-03" db="EMBL/GenBank/DDBJ databases">
        <title>Genomic Encyclopedia of Archaeal and Bacterial Type Strains, Phase II (KMG-II): from individual species to whole genera.</title>
        <authorList>
            <person name="Goeker M."/>
        </authorList>
    </citation>
    <scope>NUCLEOTIDE SEQUENCE [LARGE SCALE GENOMIC DNA]</scope>
    <source>
        <strain evidence="2 3">DSM 13175</strain>
    </source>
</reference>
<evidence type="ECO:0000313" key="3">
    <source>
        <dbReference type="Proteomes" id="UP000238205"/>
    </source>
</evidence>
<dbReference type="Proteomes" id="UP000238205">
    <property type="component" value="Unassembled WGS sequence"/>
</dbReference>
<proteinExistence type="predicted"/>
<comment type="caution">
    <text evidence="2">The sequence shown here is derived from an EMBL/GenBank/DDBJ whole genome shotgun (WGS) entry which is preliminary data.</text>
</comment>
<accession>A0A2T0WC33</accession>
<name>A0A2T0WC33_9LACT</name>
<protein>
    <submittedName>
        <fullName evidence="2">Uncharacterized protein</fullName>
    </submittedName>
</protein>
<dbReference type="EMBL" id="PVTO01000001">
    <property type="protein sequence ID" value="PRY84265.1"/>
    <property type="molecule type" value="Genomic_DNA"/>
</dbReference>
<keyword evidence="3" id="KW-1185">Reference proteome</keyword>
<feature type="compositionally biased region" description="Basic and acidic residues" evidence="1">
    <location>
        <begin position="41"/>
        <end position="51"/>
    </location>
</feature>
<dbReference type="AlphaFoldDB" id="A0A2T0WC33"/>
<sequence>MATSSFNKDFTLNTKKAVESFERIISTPKKSIKINRNLVSPEKERRGEQKLKQMLSR</sequence>
<organism evidence="2 3">
    <name type="scientific">Alkalibacterium olivapovliticus</name>
    <dbReference type="NCBI Taxonomy" id="99907"/>
    <lineage>
        <taxon>Bacteria</taxon>
        <taxon>Bacillati</taxon>
        <taxon>Bacillota</taxon>
        <taxon>Bacilli</taxon>
        <taxon>Lactobacillales</taxon>
        <taxon>Carnobacteriaceae</taxon>
        <taxon>Alkalibacterium</taxon>
    </lineage>
</organism>
<dbReference type="RefSeq" id="WP_170068771.1">
    <property type="nucleotide sequence ID" value="NZ_PVTO01000001.1"/>
</dbReference>